<organism evidence="2 3">
    <name type="scientific">Tsuneonella aeria</name>
    <dbReference type="NCBI Taxonomy" id="1837929"/>
    <lineage>
        <taxon>Bacteria</taxon>
        <taxon>Pseudomonadati</taxon>
        <taxon>Pseudomonadota</taxon>
        <taxon>Alphaproteobacteria</taxon>
        <taxon>Sphingomonadales</taxon>
        <taxon>Erythrobacteraceae</taxon>
        <taxon>Tsuneonella</taxon>
    </lineage>
</organism>
<dbReference type="EMBL" id="WTZA01000001">
    <property type="protein sequence ID" value="MXO75136.1"/>
    <property type="molecule type" value="Genomic_DNA"/>
</dbReference>
<gene>
    <name evidence="2" type="ORF">GRI40_07900</name>
</gene>
<dbReference type="SUPFAM" id="SSF53335">
    <property type="entry name" value="S-adenosyl-L-methionine-dependent methyltransferases"/>
    <property type="match status" value="1"/>
</dbReference>
<keyword evidence="2" id="KW-0489">Methyltransferase</keyword>
<evidence type="ECO:0000313" key="3">
    <source>
        <dbReference type="Proteomes" id="UP000439522"/>
    </source>
</evidence>
<dbReference type="InterPro" id="IPR029063">
    <property type="entry name" value="SAM-dependent_MTases_sf"/>
</dbReference>
<dbReference type="InterPro" id="IPR016980">
    <property type="entry name" value="S-AdoMet-dep_MeTrfase_Alr7345"/>
</dbReference>
<feature type="chain" id="PRO_5026225837" evidence="1">
    <location>
        <begin position="30"/>
        <end position="291"/>
    </location>
</feature>
<keyword evidence="2" id="KW-0808">Transferase</keyword>
<evidence type="ECO:0000256" key="1">
    <source>
        <dbReference type="SAM" id="SignalP"/>
    </source>
</evidence>
<dbReference type="GO" id="GO:0008168">
    <property type="term" value="F:methyltransferase activity"/>
    <property type="evidence" value="ECO:0007669"/>
    <property type="project" value="UniProtKB-KW"/>
</dbReference>
<feature type="signal peptide" evidence="1">
    <location>
        <begin position="1"/>
        <end position="29"/>
    </location>
</feature>
<sequence>MRIATAAAATAILGAALATGILTAAPAIAGYQAPAAASSGSIAIDPALAAAVADPRRDADRARDRWRRPAETLSFFQVAPDMKVGEYAPGGEWYSRLLGLYLGPKGRLVGLYFDPTSGAFNEKAQAGIRDGAAKYPADIAEWSGIPAERFSAMTLEALPDAEKGTFDRILVMRMLHNLSRWNIADREIKAMRELLKPDGMIGIEQHRARADAPYAYADGSKGYLREADVIKFMEINGFDFVGRADYNANPADPANHAQGVWEMAPTLSTKREDLKALGESDRMTLLFRKRA</sequence>
<proteinExistence type="predicted"/>
<keyword evidence="1" id="KW-0732">Signal</keyword>
<dbReference type="RefSeq" id="WP_160610814.1">
    <property type="nucleotide sequence ID" value="NZ_WTZA01000001.1"/>
</dbReference>
<dbReference type="OrthoDB" id="9801692at2"/>
<dbReference type="GO" id="GO:0032259">
    <property type="term" value="P:methylation"/>
    <property type="evidence" value="ECO:0007669"/>
    <property type="project" value="UniProtKB-KW"/>
</dbReference>
<dbReference type="Gene3D" id="3.40.50.150">
    <property type="entry name" value="Vaccinia Virus protein VP39"/>
    <property type="match status" value="1"/>
</dbReference>
<evidence type="ECO:0000313" key="2">
    <source>
        <dbReference type="EMBL" id="MXO75136.1"/>
    </source>
</evidence>
<keyword evidence="3" id="KW-1185">Reference proteome</keyword>
<accession>A0A6I4TEX1</accession>
<reference evidence="2 3" key="1">
    <citation type="submission" date="2019-12" db="EMBL/GenBank/DDBJ databases">
        <title>Genomic-based taxomic classification of the family Erythrobacteraceae.</title>
        <authorList>
            <person name="Xu L."/>
        </authorList>
    </citation>
    <scope>NUCLEOTIDE SEQUENCE [LARGE SCALE GENOMIC DNA]</scope>
    <source>
        <strain evidence="2 3">100921-2</strain>
    </source>
</reference>
<dbReference type="AlphaFoldDB" id="A0A6I4TEX1"/>
<name>A0A6I4TEX1_9SPHN</name>
<comment type="caution">
    <text evidence="2">The sequence shown here is derived from an EMBL/GenBank/DDBJ whole genome shotgun (WGS) entry which is preliminary data.</text>
</comment>
<dbReference type="Proteomes" id="UP000439522">
    <property type="component" value="Unassembled WGS sequence"/>
</dbReference>
<protein>
    <submittedName>
        <fullName evidence="2">Methyltransferase</fullName>
    </submittedName>
</protein>
<dbReference type="PIRSF" id="PIRSF031679">
    <property type="entry name" value="Mtase_Alr7345_prd"/>
    <property type="match status" value="1"/>
</dbReference>